<feature type="transmembrane region" description="Helical" evidence="6">
    <location>
        <begin position="196"/>
        <end position="214"/>
    </location>
</feature>
<evidence type="ECO:0000256" key="6">
    <source>
        <dbReference type="SAM" id="Phobius"/>
    </source>
</evidence>
<dbReference type="STRING" id="1447875.A0A2B7XVJ8"/>
<evidence type="ECO:0000256" key="4">
    <source>
        <dbReference type="ARBA" id="ARBA00023136"/>
    </source>
</evidence>
<organism evidence="8 9">
    <name type="scientific">Helicocarpus griseus UAMH5409</name>
    <dbReference type="NCBI Taxonomy" id="1447875"/>
    <lineage>
        <taxon>Eukaryota</taxon>
        <taxon>Fungi</taxon>
        <taxon>Dikarya</taxon>
        <taxon>Ascomycota</taxon>
        <taxon>Pezizomycotina</taxon>
        <taxon>Eurotiomycetes</taxon>
        <taxon>Eurotiomycetidae</taxon>
        <taxon>Onygenales</taxon>
        <taxon>Ajellomycetaceae</taxon>
        <taxon>Helicocarpus</taxon>
    </lineage>
</organism>
<evidence type="ECO:0000256" key="1">
    <source>
        <dbReference type="ARBA" id="ARBA00004141"/>
    </source>
</evidence>
<gene>
    <name evidence="8" type="ORF">AJ79_03784</name>
</gene>
<feature type="transmembrane region" description="Helical" evidence="6">
    <location>
        <begin position="234"/>
        <end position="255"/>
    </location>
</feature>
<dbReference type="InterPro" id="IPR050524">
    <property type="entry name" value="APC_YAT"/>
</dbReference>
<accession>A0A2B7XVJ8</accession>
<dbReference type="PANTHER" id="PTHR43341">
    <property type="entry name" value="AMINO ACID PERMEASE"/>
    <property type="match status" value="1"/>
</dbReference>
<feature type="transmembrane region" description="Helical" evidence="6">
    <location>
        <begin position="162"/>
        <end position="184"/>
    </location>
</feature>
<evidence type="ECO:0000259" key="7">
    <source>
        <dbReference type="Pfam" id="PF00324"/>
    </source>
</evidence>
<dbReference type="GO" id="GO:0016020">
    <property type="term" value="C:membrane"/>
    <property type="evidence" value="ECO:0007669"/>
    <property type="project" value="UniProtKB-SubCell"/>
</dbReference>
<feature type="transmembrane region" description="Helical" evidence="6">
    <location>
        <begin position="328"/>
        <end position="347"/>
    </location>
</feature>
<dbReference type="GO" id="GO:0015171">
    <property type="term" value="F:amino acid transmembrane transporter activity"/>
    <property type="evidence" value="ECO:0007669"/>
    <property type="project" value="TreeGrafter"/>
</dbReference>
<feature type="transmembrane region" description="Helical" evidence="6">
    <location>
        <begin position="452"/>
        <end position="472"/>
    </location>
</feature>
<dbReference type="Gene3D" id="1.20.1740.10">
    <property type="entry name" value="Amino acid/polyamine transporter I"/>
    <property type="match status" value="1"/>
</dbReference>
<dbReference type="OrthoDB" id="3900342at2759"/>
<dbReference type="InterPro" id="IPR004841">
    <property type="entry name" value="AA-permease/SLC12A_dom"/>
</dbReference>
<sequence length="522" mass="56345">MAHKEPSKGPYGPEDSSINTERKLGLEPSASAGQGVVEDEFGSFHRSFTPRQIHVISLGSNIGSGLFIGSGKALVNGGPGGLMLGYFIVCVGVWANLQTLTEMTIAYPTSGNYIDYAGRWVDPALAFGAGLAEWLGWTSVFASEATFFVVLLDYWVKGSVPTAAWLSIFLIICLIVFLLPNTYFAWLQYFGSLVKVFLFLFNIVISLAVIGGAGPTGSVKDGSTWTDLPAFKNGFGGFASAALLGIWAIGDQIFIGVMGGEAECPRYSMVNASNVIPWRIGTFYLVSAALVTVIVPSSDERLLGGSGAAASPFVIAVADSGIKGVPDIINACMIVGILAIALESIYLPSRILREMALQKLVPLSGKGTEILNWFISITSASYFCNWAIVAFTSLRFHAAIKAQGIPIFSEAYGWQSFMWPFAPATVLVISAFLFVALFYSGSVPLGGGPFSAYTFFTNTLGLYIIVGGTIGYKILMRTKWQNPATADMVRGRRQLSEAEIMLLDKHYSRPLWRRIGTYVKPW</sequence>
<reference evidence="8 9" key="1">
    <citation type="submission" date="2017-10" db="EMBL/GenBank/DDBJ databases">
        <title>Comparative genomics in systemic dimorphic fungi from Ajellomycetaceae.</title>
        <authorList>
            <person name="Munoz J.F."/>
            <person name="Mcewen J.G."/>
            <person name="Clay O.K."/>
            <person name="Cuomo C.A."/>
        </authorList>
    </citation>
    <scope>NUCLEOTIDE SEQUENCE [LARGE SCALE GENOMIC DNA]</scope>
    <source>
        <strain evidence="8 9">UAMH5409</strain>
    </source>
</reference>
<feature type="domain" description="Amino acid permease/ SLC12A" evidence="7">
    <location>
        <begin position="53"/>
        <end position="362"/>
    </location>
</feature>
<evidence type="ECO:0000313" key="8">
    <source>
        <dbReference type="EMBL" id="PGH13226.1"/>
    </source>
</evidence>
<dbReference type="AlphaFoldDB" id="A0A2B7XVJ8"/>
<proteinExistence type="predicted"/>
<dbReference type="PANTHER" id="PTHR43341:SF4">
    <property type="entry name" value="ARGININE PERMEASE CAN1-RELATED"/>
    <property type="match status" value="1"/>
</dbReference>
<feature type="region of interest" description="Disordered" evidence="5">
    <location>
        <begin position="1"/>
        <end position="23"/>
    </location>
</feature>
<dbReference type="Proteomes" id="UP000223968">
    <property type="component" value="Unassembled WGS sequence"/>
</dbReference>
<protein>
    <recommendedName>
        <fullName evidence="7">Amino acid permease/ SLC12A domain-containing protein</fullName>
    </recommendedName>
</protein>
<evidence type="ECO:0000256" key="5">
    <source>
        <dbReference type="SAM" id="MobiDB-lite"/>
    </source>
</evidence>
<name>A0A2B7XVJ8_9EURO</name>
<feature type="domain" description="Amino acid permease/ SLC12A" evidence="7">
    <location>
        <begin position="369"/>
        <end position="479"/>
    </location>
</feature>
<feature type="transmembrane region" description="Helical" evidence="6">
    <location>
        <begin position="276"/>
        <end position="296"/>
    </location>
</feature>
<dbReference type="Pfam" id="PF00324">
    <property type="entry name" value="AA_permease"/>
    <property type="match status" value="2"/>
</dbReference>
<keyword evidence="4 6" id="KW-0472">Membrane</keyword>
<dbReference type="EMBL" id="PDNB01000048">
    <property type="protein sequence ID" value="PGH13226.1"/>
    <property type="molecule type" value="Genomic_DNA"/>
</dbReference>
<comment type="caution">
    <text evidence="8">The sequence shown here is derived from an EMBL/GenBank/DDBJ whole genome shotgun (WGS) entry which is preliminary data.</text>
</comment>
<feature type="transmembrane region" description="Helical" evidence="6">
    <location>
        <begin position="370"/>
        <end position="396"/>
    </location>
</feature>
<keyword evidence="2 6" id="KW-0812">Transmembrane</keyword>
<feature type="transmembrane region" description="Helical" evidence="6">
    <location>
        <begin position="417"/>
        <end position="440"/>
    </location>
</feature>
<keyword evidence="3 6" id="KW-1133">Transmembrane helix</keyword>
<evidence type="ECO:0000256" key="2">
    <source>
        <dbReference type="ARBA" id="ARBA00022692"/>
    </source>
</evidence>
<evidence type="ECO:0000313" key="9">
    <source>
        <dbReference type="Proteomes" id="UP000223968"/>
    </source>
</evidence>
<dbReference type="PIRSF" id="PIRSF006060">
    <property type="entry name" value="AA_transporter"/>
    <property type="match status" value="1"/>
</dbReference>
<evidence type="ECO:0000256" key="3">
    <source>
        <dbReference type="ARBA" id="ARBA00022989"/>
    </source>
</evidence>
<keyword evidence="9" id="KW-1185">Reference proteome</keyword>
<comment type="subcellular location">
    <subcellularLocation>
        <location evidence="1">Membrane</location>
        <topology evidence="1">Multi-pass membrane protein</topology>
    </subcellularLocation>
</comment>